<dbReference type="Proteomes" id="UP000275772">
    <property type="component" value="Unassembled WGS sequence"/>
</dbReference>
<dbReference type="AlphaFoldDB" id="A0A383UH73"/>
<comment type="function">
    <text evidence="1">Probable lipid hydrolase.</text>
</comment>
<comment type="caution">
    <text evidence="5">Lacks conserved residue(s) required for the propagation of feature annotation.</text>
</comment>
<sequence>MNAPSLCACSTPTSTTLRDQWNILGSAARALRNSAELLNRTLLGLRTEINNESQDMNTRRKERRQALLLRLHHCVSAEQWKATAKELDILEDNEAWKADNMSDEFDAPLIETRLRQLDEAREARDVKQMLSLVRTALSRDLGGMGNVCLYTRSYIGTKYLIERYIDSTLATIRLLVEISRSKLPEDIEISNVLQQVLNTRQAFGRSALLLSGGGTFGMNHIGVLKALFNANCLPRIISGSSAGSIVCSVLCSRTDAEIPSSIASFAHGDLAVFEDDDRPDGVLGHIERLLTQGAWIDNKHLIRVMQDLLGDMTFQEAYNRTRRILNICVSSASIYELPRLLNYITSPNVMIWSAVAASCSVPMVFAAASLLIKNPLTGENLPWNPTPQQWIDGSVDGDLPMTRLAEMFNVNHFIVSQVNPHVVPFLVNEERSKMKYVQRASSPGWMSTLTKLAKDEALHRLHMLAEFGICPNVATKLNSVLSQKYSGDITILPQVELKDFPLILTNPTPEFMEKAMLCGERATWPKLSRIRNSCAVELELDSAVRALRARVVFGASQPDLRDVFTAKYQRLSSVTRPKRGYSINHVDLKQSIVSDEDDHLYMDEKKCPRQALVLRVPPRIPCKNSSASVNQLKYMAPYTSIDSYNDFSFSDTISNSHRFHEGRIESSADSNTKCENHMTPLPSPPAFDYFSSSHLVTTGSDHILATSPLMKTRFFSKMSSVSAETRSEMTDLFCPLSHASEHKTTMKLGSAPKLFGCSISPHNTTVDLRKAASDIMAYKPDMRKDTAAPALSRKSSQRRYKKFNDSQVLQELSEVLPA</sequence>
<dbReference type="InterPro" id="IPR002641">
    <property type="entry name" value="PNPLA_dom"/>
</dbReference>
<dbReference type="PANTHER" id="PTHR14226:SF10">
    <property type="entry name" value="TRIACYLGLYCEROL LIPASE 4-RELATED"/>
    <property type="match status" value="1"/>
</dbReference>
<name>A0A383UH73_BLUHO</name>
<evidence type="ECO:0000313" key="9">
    <source>
        <dbReference type="EMBL" id="SZE99577.1"/>
    </source>
</evidence>
<accession>A0A383UH73</accession>
<evidence type="ECO:0000256" key="1">
    <source>
        <dbReference type="ARBA" id="ARBA00002682"/>
    </source>
</evidence>
<protein>
    <recommendedName>
        <fullName evidence="6">Patatin-like phospholipase domain-containing protein</fullName>
        <ecNumber evidence="6">3.1.1.-</ecNumber>
    </recommendedName>
</protein>
<gene>
    <name evidence="9" type="ORF">BLGHR1_10327</name>
</gene>
<dbReference type="SUPFAM" id="SSF52151">
    <property type="entry name" value="FabD/lysophospholipase-like"/>
    <property type="match status" value="1"/>
</dbReference>
<evidence type="ECO:0000256" key="5">
    <source>
        <dbReference type="PROSITE-ProRule" id="PRU01161"/>
    </source>
</evidence>
<evidence type="ECO:0000256" key="3">
    <source>
        <dbReference type="ARBA" id="ARBA00022963"/>
    </source>
</evidence>
<dbReference type="Pfam" id="PF11815">
    <property type="entry name" value="DUF3336"/>
    <property type="match status" value="1"/>
</dbReference>
<feature type="active site" description="Proton acceptor" evidence="5">
    <location>
        <position position="392"/>
    </location>
</feature>
<organism evidence="9 10">
    <name type="scientific">Blumeria hordei</name>
    <name type="common">Barley powdery mildew</name>
    <name type="synonym">Blumeria graminis f. sp. hordei</name>
    <dbReference type="NCBI Taxonomy" id="2867405"/>
    <lineage>
        <taxon>Eukaryota</taxon>
        <taxon>Fungi</taxon>
        <taxon>Dikarya</taxon>
        <taxon>Ascomycota</taxon>
        <taxon>Pezizomycotina</taxon>
        <taxon>Leotiomycetes</taxon>
        <taxon>Erysiphales</taxon>
        <taxon>Erysiphaceae</taxon>
        <taxon>Blumeria</taxon>
    </lineage>
</organism>
<dbReference type="GO" id="GO:0016020">
    <property type="term" value="C:membrane"/>
    <property type="evidence" value="ECO:0007669"/>
    <property type="project" value="UniProtKB-SubCell"/>
</dbReference>
<comment type="function">
    <text evidence="6">Lipid hydrolase.</text>
</comment>
<dbReference type="InterPro" id="IPR021771">
    <property type="entry name" value="Triacylglycerol_lipase_N"/>
</dbReference>
<dbReference type="EC" id="3.1.1.-" evidence="6"/>
<dbReference type="VEuPathDB" id="FungiDB:BLGHR1_10327"/>
<feature type="short sequence motif" description="GXGXXG" evidence="5">
    <location>
        <begin position="212"/>
        <end position="217"/>
    </location>
</feature>
<dbReference type="Pfam" id="PF01734">
    <property type="entry name" value="Patatin"/>
    <property type="match status" value="1"/>
</dbReference>
<dbReference type="InterPro" id="IPR016035">
    <property type="entry name" value="Acyl_Trfase/lysoPLipase"/>
</dbReference>
<comment type="similarity">
    <text evidence="6">Belongs to the PLPL family.</text>
</comment>
<dbReference type="Gene3D" id="3.40.1090.10">
    <property type="entry name" value="Cytosolic phospholipase A2 catalytic domain"/>
    <property type="match status" value="2"/>
</dbReference>
<proteinExistence type="inferred from homology"/>
<feature type="active site" description="Nucleophile" evidence="5">
    <location>
        <position position="241"/>
    </location>
</feature>
<dbReference type="InterPro" id="IPR050301">
    <property type="entry name" value="NTE"/>
</dbReference>
<comment type="subcellular location">
    <subcellularLocation>
        <location evidence="6">Membrane</location>
        <topology evidence="6">Single-pass membrane protein</topology>
    </subcellularLocation>
</comment>
<evidence type="ECO:0000313" key="10">
    <source>
        <dbReference type="Proteomes" id="UP000275772"/>
    </source>
</evidence>
<dbReference type="EMBL" id="UNSH01000001">
    <property type="protein sequence ID" value="SZE99577.1"/>
    <property type="molecule type" value="Genomic_DNA"/>
</dbReference>
<dbReference type="CDD" id="cd07230">
    <property type="entry name" value="Pat_TGL4-5_like"/>
    <property type="match status" value="1"/>
</dbReference>
<evidence type="ECO:0000256" key="4">
    <source>
        <dbReference type="ARBA" id="ARBA00023098"/>
    </source>
</evidence>
<dbReference type="GO" id="GO:0016042">
    <property type="term" value="P:lipid catabolic process"/>
    <property type="evidence" value="ECO:0007669"/>
    <property type="project" value="UniProtKB-UniRule"/>
</dbReference>
<feature type="domain" description="PNPLA" evidence="8">
    <location>
        <begin position="208"/>
        <end position="405"/>
    </location>
</feature>
<evidence type="ECO:0000256" key="7">
    <source>
        <dbReference type="SAM" id="MobiDB-lite"/>
    </source>
</evidence>
<keyword evidence="3 5" id="KW-0442">Lipid degradation</keyword>
<dbReference type="GO" id="GO:0006641">
    <property type="term" value="P:triglyceride metabolic process"/>
    <property type="evidence" value="ECO:0007669"/>
    <property type="project" value="UniProtKB-ARBA"/>
</dbReference>
<feature type="short sequence motif" description="GXSXG" evidence="5">
    <location>
        <begin position="239"/>
        <end position="243"/>
    </location>
</feature>
<reference evidence="9 10" key="1">
    <citation type="submission" date="2017-11" db="EMBL/GenBank/DDBJ databases">
        <authorList>
            <person name="Kracher B."/>
        </authorList>
    </citation>
    <scope>NUCLEOTIDE SEQUENCE [LARGE SCALE GENOMIC DNA]</scope>
    <source>
        <strain evidence="9 10">RACE1</strain>
    </source>
</reference>
<feature type="region of interest" description="Disordered" evidence="7">
    <location>
        <begin position="784"/>
        <end position="803"/>
    </location>
</feature>
<dbReference type="GO" id="GO:0004806">
    <property type="term" value="F:triacylglycerol lipase activity"/>
    <property type="evidence" value="ECO:0007669"/>
    <property type="project" value="InterPro"/>
</dbReference>
<keyword evidence="4 5" id="KW-0443">Lipid metabolism</keyword>
<dbReference type="PROSITE" id="PS51635">
    <property type="entry name" value="PNPLA"/>
    <property type="match status" value="1"/>
</dbReference>
<evidence type="ECO:0000256" key="6">
    <source>
        <dbReference type="RuleBase" id="RU362055"/>
    </source>
</evidence>
<evidence type="ECO:0000259" key="8">
    <source>
        <dbReference type="PROSITE" id="PS51635"/>
    </source>
</evidence>
<evidence type="ECO:0000256" key="2">
    <source>
        <dbReference type="ARBA" id="ARBA00022801"/>
    </source>
</evidence>
<dbReference type="PANTHER" id="PTHR14226">
    <property type="entry name" value="NEUROPATHY TARGET ESTERASE/SWISS CHEESE D.MELANOGASTER"/>
    <property type="match status" value="1"/>
</dbReference>
<keyword evidence="2 5" id="KW-0378">Hydrolase</keyword>